<protein>
    <submittedName>
        <fullName evidence="3">Dehydrogenase</fullName>
    </submittedName>
</protein>
<evidence type="ECO:0000313" key="3">
    <source>
        <dbReference type="EMBL" id="MBE1613076.1"/>
    </source>
</evidence>
<dbReference type="AlphaFoldDB" id="A0A927N613"/>
<dbReference type="PANTHER" id="PTHR43818">
    <property type="entry name" value="BCDNA.GH03377"/>
    <property type="match status" value="1"/>
</dbReference>
<dbReference type="InterPro" id="IPR000683">
    <property type="entry name" value="Gfo/Idh/MocA-like_OxRdtase_N"/>
</dbReference>
<dbReference type="SUPFAM" id="SSF51735">
    <property type="entry name" value="NAD(P)-binding Rossmann-fold domains"/>
    <property type="match status" value="1"/>
</dbReference>
<keyword evidence="1" id="KW-0560">Oxidoreductase</keyword>
<organism evidence="3 4">
    <name type="scientific">Actinopolymorpha pittospori</name>
    <dbReference type="NCBI Taxonomy" id="648752"/>
    <lineage>
        <taxon>Bacteria</taxon>
        <taxon>Bacillati</taxon>
        <taxon>Actinomycetota</taxon>
        <taxon>Actinomycetes</taxon>
        <taxon>Propionibacteriales</taxon>
        <taxon>Actinopolymorphaceae</taxon>
        <taxon>Actinopolymorpha</taxon>
    </lineage>
</organism>
<sequence>MNDGRVDGSGADGRPLDVAVVGLGFGADFVPLYADHPHVGRVGLVDSSPERLAAVGDRYGITDRYTRLDDVLADDRWDAVHILAPVAFHAEYSLAVLRAGKHCACAVPMATELDDLRAIVAAQRESGKNYMMMETSAYGREYLLAEEMYRAGELGALTLYRGYHIQNLDGYPDYWQGYPPMKYITHALSPLLALTGSTVADVTALGSARMSEERTAHFGNPFPTEVGLFRLRDSDVVADITMSFFQIARSYVEGFSVYGDQRSLEWSGVPDEPMRMFELLPLGPQGRGRSARETELEPPDFASRLPEALARYVRKYTLTPADGGPPVTKVAGHGGSHPYLVHEFVSSIVERRAPAIDAATSAAWTAPGICAHESALRDGERVPVPTF</sequence>
<keyword evidence="4" id="KW-1185">Reference proteome</keyword>
<evidence type="ECO:0000256" key="1">
    <source>
        <dbReference type="ARBA" id="ARBA00023002"/>
    </source>
</evidence>
<name>A0A927N613_9ACTN</name>
<dbReference type="Gene3D" id="3.30.360.10">
    <property type="entry name" value="Dihydrodipicolinate Reductase, domain 2"/>
    <property type="match status" value="1"/>
</dbReference>
<dbReference type="EMBL" id="JADBEM010000001">
    <property type="protein sequence ID" value="MBE1613076.1"/>
    <property type="molecule type" value="Genomic_DNA"/>
</dbReference>
<evidence type="ECO:0000313" key="4">
    <source>
        <dbReference type="Proteomes" id="UP000638648"/>
    </source>
</evidence>
<dbReference type="RefSeq" id="WP_192756003.1">
    <property type="nucleotide sequence ID" value="NZ_BAABJL010000128.1"/>
</dbReference>
<dbReference type="Proteomes" id="UP000638648">
    <property type="component" value="Unassembled WGS sequence"/>
</dbReference>
<comment type="caution">
    <text evidence="3">The sequence shown here is derived from an EMBL/GenBank/DDBJ whole genome shotgun (WGS) entry which is preliminary data.</text>
</comment>
<evidence type="ECO:0000259" key="2">
    <source>
        <dbReference type="Pfam" id="PF01408"/>
    </source>
</evidence>
<dbReference type="GO" id="GO:0016491">
    <property type="term" value="F:oxidoreductase activity"/>
    <property type="evidence" value="ECO:0007669"/>
    <property type="project" value="UniProtKB-KW"/>
</dbReference>
<dbReference type="InterPro" id="IPR036291">
    <property type="entry name" value="NAD(P)-bd_dom_sf"/>
</dbReference>
<gene>
    <name evidence="3" type="ORF">HEB94_009924</name>
</gene>
<reference evidence="3" key="1">
    <citation type="submission" date="2020-10" db="EMBL/GenBank/DDBJ databases">
        <title>Sequencing the genomes of 1000 actinobacteria strains.</title>
        <authorList>
            <person name="Klenk H.-P."/>
        </authorList>
    </citation>
    <scope>NUCLEOTIDE SEQUENCE</scope>
    <source>
        <strain evidence="3">DSM 45354</strain>
    </source>
</reference>
<proteinExistence type="predicted"/>
<dbReference type="InterPro" id="IPR050463">
    <property type="entry name" value="Gfo/Idh/MocA_oxidrdct_glycsds"/>
</dbReference>
<dbReference type="Pfam" id="PF01408">
    <property type="entry name" value="GFO_IDH_MocA"/>
    <property type="match status" value="1"/>
</dbReference>
<dbReference type="Gene3D" id="3.40.50.720">
    <property type="entry name" value="NAD(P)-binding Rossmann-like Domain"/>
    <property type="match status" value="1"/>
</dbReference>
<dbReference type="SUPFAM" id="SSF55347">
    <property type="entry name" value="Glyceraldehyde-3-phosphate dehydrogenase-like, C-terminal domain"/>
    <property type="match status" value="1"/>
</dbReference>
<dbReference type="GO" id="GO:0000166">
    <property type="term" value="F:nucleotide binding"/>
    <property type="evidence" value="ECO:0007669"/>
    <property type="project" value="InterPro"/>
</dbReference>
<dbReference type="PANTHER" id="PTHR43818:SF11">
    <property type="entry name" value="BCDNA.GH03377"/>
    <property type="match status" value="1"/>
</dbReference>
<feature type="domain" description="Gfo/Idh/MocA-like oxidoreductase N-terminal" evidence="2">
    <location>
        <begin position="17"/>
        <end position="132"/>
    </location>
</feature>
<accession>A0A927N613</accession>